<evidence type="ECO:0000256" key="1">
    <source>
        <dbReference type="SAM" id="MobiDB-lite"/>
    </source>
</evidence>
<proteinExistence type="predicted"/>
<comment type="caution">
    <text evidence="2">The sequence shown here is derived from an EMBL/GenBank/DDBJ whole genome shotgun (WGS) entry which is preliminary data.</text>
</comment>
<feature type="compositionally biased region" description="Basic residues" evidence="1">
    <location>
        <begin position="9"/>
        <end position="21"/>
    </location>
</feature>
<protein>
    <recommendedName>
        <fullName evidence="4">Ycf15</fullName>
    </recommendedName>
</protein>
<evidence type="ECO:0008006" key="4">
    <source>
        <dbReference type="Google" id="ProtNLM"/>
    </source>
</evidence>
<dbReference type="Proteomes" id="UP001054945">
    <property type="component" value="Unassembled WGS sequence"/>
</dbReference>
<evidence type="ECO:0000313" key="2">
    <source>
        <dbReference type="EMBL" id="GIX71624.1"/>
    </source>
</evidence>
<gene>
    <name evidence="2" type="ORF">CEXT_408571</name>
</gene>
<feature type="region of interest" description="Disordered" evidence="1">
    <location>
        <begin position="1"/>
        <end position="31"/>
    </location>
</feature>
<keyword evidence="3" id="KW-1185">Reference proteome</keyword>
<accession>A0AAV4MLG4</accession>
<dbReference type="AlphaFoldDB" id="A0AAV4MLG4"/>
<name>A0AAV4MLG4_CAEEX</name>
<reference evidence="2 3" key="1">
    <citation type="submission" date="2021-06" db="EMBL/GenBank/DDBJ databases">
        <title>Caerostris extrusa draft genome.</title>
        <authorList>
            <person name="Kono N."/>
            <person name="Arakawa K."/>
        </authorList>
    </citation>
    <scope>NUCLEOTIDE SEQUENCE [LARGE SCALE GENOMIC DNA]</scope>
</reference>
<organism evidence="2 3">
    <name type="scientific">Caerostris extrusa</name>
    <name type="common">Bark spider</name>
    <name type="synonym">Caerostris bankana</name>
    <dbReference type="NCBI Taxonomy" id="172846"/>
    <lineage>
        <taxon>Eukaryota</taxon>
        <taxon>Metazoa</taxon>
        <taxon>Ecdysozoa</taxon>
        <taxon>Arthropoda</taxon>
        <taxon>Chelicerata</taxon>
        <taxon>Arachnida</taxon>
        <taxon>Araneae</taxon>
        <taxon>Araneomorphae</taxon>
        <taxon>Entelegynae</taxon>
        <taxon>Araneoidea</taxon>
        <taxon>Araneidae</taxon>
        <taxon>Caerostris</taxon>
    </lineage>
</organism>
<sequence length="100" mass="11614">MKAFESTKKAKRHSPLKRKERKDKAGHFSERNGSFRINSCFEFSFWADAELGKFFFGSCRNEISAIFGFPRGPDLILSPFFTPFLTKQGEIIRKMDSLLR</sequence>
<dbReference type="EMBL" id="BPLR01002240">
    <property type="protein sequence ID" value="GIX71624.1"/>
    <property type="molecule type" value="Genomic_DNA"/>
</dbReference>
<evidence type="ECO:0000313" key="3">
    <source>
        <dbReference type="Proteomes" id="UP001054945"/>
    </source>
</evidence>